<dbReference type="Gene3D" id="3.40.1420.30">
    <property type="match status" value="1"/>
</dbReference>
<feature type="domain" description="Putative beta-lactamase-inhibitor-like PepSY-like" evidence="2">
    <location>
        <begin position="61"/>
        <end position="141"/>
    </location>
</feature>
<evidence type="ECO:0000259" key="2">
    <source>
        <dbReference type="Pfam" id="PF11396"/>
    </source>
</evidence>
<dbReference type="Pfam" id="PF11396">
    <property type="entry name" value="PepSY_like"/>
    <property type="match status" value="1"/>
</dbReference>
<evidence type="ECO:0000313" key="4">
    <source>
        <dbReference type="Proteomes" id="UP000823619"/>
    </source>
</evidence>
<dbReference type="SUPFAM" id="SSF160574">
    <property type="entry name" value="BT0923-like"/>
    <property type="match status" value="1"/>
</dbReference>
<reference evidence="3" key="2">
    <citation type="journal article" date="2021" name="PeerJ">
        <title>Extensive microbial diversity within the chicken gut microbiome revealed by metagenomics and culture.</title>
        <authorList>
            <person name="Gilroy R."/>
            <person name="Ravi A."/>
            <person name="Getino M."/>
            <person name="Pursley I."/>
            <person name="Horton D.L."/>
            <person name="Alikhan N.F."/>
            <person name="Baker D."/>
            <person name="Gharbi K."/>
            <person name="Hall N."/>
            <person name="Watson M."/>
            <person name="Adriaenssens E.M."/>
            <person name="Foster-Nyarko E."/>
            <person name="Jarju S."/>
            <person name="Secka A."/>
            <person name="Antonio M."/>
            <person name="Oren A."/>
            <person name="Chaudhuri R.R."/>
            <person name="La Ragione R."/>
            <person name="Hildebrand F."/>
            <person name="Pallen M.J."/>
        </authorList>
    </citation>
    <scope>NUCLEOTIDE SEQUENCE</scope>
    <source>
        <strain evidence="3">D5-748</strain>
    </source>
</reference>
<comment type="caution">
    <text evidence="3">The sequence shown here is derived from an EMBL/GenBank/DDBJ whole genome shotgun (WGS) entry which is preliminary data.</text>
</comment>
<keyword evidence="1" id="KW-0732">Signal</keyword>
<feature type="signal peptide" evidence="1">
    <location>
        <begin position="1"/>
        <end position="20"/>
    </location>
</feature>
<dbReference type="EMBL" id="JADIMO010000006">
    <property type="protein sequence ID" value="MBO8444115.1"/>
    <property type="molecule type" value="Genomic_DNA"/>
</dbReference>
<protein>
    <submittedName>
        <fullName evidence="3">PepSY-like domain-containing protein</fullName>
    </submittedName>
</protein>
<organism evidence="3 4">
    <name type="scientific">Candidatus Cryptobacteroides merdavium</name>
    <dbReference type="NCBI Taxonomy" id="2840769"/>
    <lineage>
        <taxon>Bacteria</taxon>
        <taxon>Pseudomonadati</taxon>
        <taxon>Bacteroidota</taxon>
        <taxon>Bacteroidia</taxon>
        <taxon>Bacteroidales</taxon>
        <taxon>Candidatus Cryptobacteroides</taxon>
    </lineage>
</organism>
<evidence type="ECO:0000313" key="3">
    <source>
        <dbReference type="EMBL" id="MBO8444115.1"/>
    </source>
</evidence>
<gene>
    <name evidence="3" type="ORF">IAC23_00215</name>
</gene>
<dbReference type="AlphaFoldDB" id="A0A9D9EC61"/>
<reference evidence="3" key="1">
    <citation type="submission" date="2020-10" db="EMBL/GenBank/DDBJ databases">
        <authorList>
            <person name="Gilroy R."/>
        </authorList>
    </citation>
    <scope>NUCLEOTIDE SEQUENCE</scope>
    <source>
        <strain evidence="3">D5-748</strain>
    </source>
</reference>
<sequence length="145" mass="16769">MKKLIALLAGIVSFAGVVSADNDRAVTMDRLPEKAREFIQEHFASEKIAYVKQERDFLELKYEVMTVGGVMIDFDRSGNWTELECRYDMLCVSLIPAPVKEYVSSRWPDVSYRKISRSRNEYEVKLSSGLELTFDRNFNLIEIDD</sequence>
<feature type="chain" id="PRO_5038462192" evidence="1">
    <location>
        <begin position="21"/>
        <end position="145"/>
    </location>
</feature>
<dbReference type="InterPro" id="IPR021533">
    <property type="entry name" value="PepSY-like"/>
</dbReference>
<dbReference type="Proteomes" id="UP000823619">
    <property type="component" value="Unassembled WGS sequence"/>
</dbReference>
<evidence type="ECO:0000256" key="1">
    <source>
        <dbReference type="SAM" id="SignalP"/>
    </source>
</evidence>
<name>A0A9D9EC61_9BACT</name>
<proteinExistence type="predicted"/>
<accession>A0A9D9EC61</accession>